<dbReference type="EMBL" id="WTZA01000002">
    <property type="protein sequence ID" value="MXO76152.1"/>
    <property type="molecule type" value="Genomic_DNA"/>
</dbReference>
<evidence type="ECO:0000313" key="1">
    <source>
        <dbReference type="EMBL" id="MXO76152.1"/>
    </source>
</evidence>
<dbReference type="Proteomes" id="UP000439522">
    <property type="component" value="Unassembled WGS sequence"/>
</dbReference>
<name>A0A6I4TFR1_9SPHN</name>
<comment type="caution">
    <text evidence="1">The sequence shown here is derived from an EMBL/GenBank/DDBJ whole genome shotgun (WGS) entry which is preliminary data.</text>
</comment>
<evidence type="ECO:0000313" key="2">
    <source>
        <dbReference type="Proteomes" id="UP000439522"/>
    </source>
</evidence>
<accession>A0A6I4TFR1</accession>
<organism evidence="1 2">
    <name type="scientific">Tsuneonella aeria</name>
    <dbReference type="NCBI Taxonomy" id="1837929"/>
    <lineage>
        <taxon>Bacteria</taxon>
        <taxon>Pseudomonadati</taxon>
        <taxon>Pseudomonadota</taxon>
        <taxon>Alphaproteobacteria</taxon>
        <taxon>Sphingomonadales</taxon>
        <taxon>Erythrobacteraceae</taxon>
        <taxon>Tsuneonella</taxon>
    </lineage>
</organism>
<dbReference type="AlphaFoldDB" id="A0A6I4TFR1"/>
<gene>
    <name evidence="1" type="ORF">GRI40_13110</name>
</gene>
<proteinExistence type="predicted"/>
<reference evidence="1 2" key="1">
    <citation type="submission" date="2019-12" db="EMBL/GenBank/DDBJ databases">
        <title>Genomic-based taxomic classification of the family Erythrobacteraceae.</title>
        <authorList>
            <person name="Xu L."/>
        </authorList>
    </citation>
    <scope>NUCLEOTIDE SEQUENCE [LARGE SCALE GENOMIC DNA]</scope>
    <source>
        <strain evidence="1 2">100921-2</strain>
    </source>
</reference>
<dbReference type="OrthoDB" id="9801741at2"/>
<protein>
    <submittedName>
        <fullName evidence="1">Uncharacterized protein</fullName>
    </submittedName>
</protein>
<sequence length="126" mass="13896">MSEWKLLRLELARTPEFPRGSASRAYMLRLPLDDEGGIDEVALASRPALATVRRFWPNEPDRQGRLERTSCGWAFSEGLGPQNCESICHLECDCLTVGACVTLVEPDGSSFPFRVVRADAEGLRGG</sequence>
<keyword evidence="2" id="KW-1185">Reference proteome</keyword>